<evidence type="ECO:0000313" key="1">
    <source>
        <dbReference type="EMBL" id="QXM06261.1"/>
    </source>
</evidence>
<reference evidence="1" key="1">
    <citation type="submission" date="2021-07" db="EMBL/GenBank/DDBJ databases">
        <title>Complete genome sequence of Crassaminicella sp. 143-21, isolated from a deep-sea hydrothermal vent.</title>
        <authorList>
            <person name="Li X."/>
        </authorList>
    </citation>
    <scope>NUCLEOTIDE SEQUENCE</scope>
    <source>
        <strain evidence="1">143-21</strain>
    </source>
</reference>
<dbReference type="Proteomes" id="UP000886818">
    <property type="component" value="Chromosome"/>
</dbReference>
<accession>A0ABX8RH36</accession>
<name>A0ABX8RH36_9CLOT</name>
<gene>
    <name evidence="1" type="ORF">KVH43_13125</name>
</gene>
<dbReference type="EMBL" id="CP078093">
    <property type="protein sequence ID" value="QXM06261.1"/>
    <property type="molecule type" value="Genomic_DNA"/>
</dbReference>
<organism evidence="1 2">
    <name type="scientific">Crassaminicella indica</name>
    <dbReference type="NCBI Taxonomy" id="2855394"/>
    <lineage>
        <taxon>Bacteria</taxon>
        <taxon>Bacillati</taxon>
        <taxon>Bacillota</taxon>
        <taxon>Clostridia</taxon>
        <taxon>Eubacteriales</taxon>
        <taxon>Clostridiaceae</taxon>
        <taxon>Crassaminicella</taxon>
    </lineage>
</organism>
<proteinExistence type="predicted"/>
<sequence>MEKGNSLSLSWENYNTMKDYMITYLLYHEGKSIALIAKIRNMNVEQVKRQIILAKSEVFFANDNEQSILEKMLEISKVERIKIINNMNIEDRKALAKEIYYQYNRISNAEDKMILIWIIGELGIKKLIHIVYKDIKHPHGNVRRMVCSAINKIGDASGIEYLHKALIDPKPQVRQYAAKGLGKIGNEKSVMKIKRLLGNPNEKKYVKKAFYEAIDNIERRLGNP</sequence>
<dbReference type="RefSeq" id="WP_218282957.1">
    <property type="nucleotide sequence ID" value="NZ_CP078093.1"/>
</dbReference>
<evidence type="ECO:0000313" key="2">
    <source>
        <dbReference type="Proteomes" id="UP000886818"/>
    </source>
</evidence>
<dbReference type="Pfam" id="PF13646">
    <property type="entry name" value="HEAT_2"/>
    <property type="match status" value="1"/>
</dbReference>
<keyword evidence="2" id="KW-1185">Reference proteome</keyword>
<protein>
    <submittedName>
        <fullName evidence="1">HEAT repeat domain-containing protein</fullName>
    </submittedName>
</protein>